<dbReference type="PANTHER" id="PTHR43327:SF31">
    <property type="entry name" value="HYPERSENSITIVE-INDUCED RESPONSE PROTEIN 2"/>
    <property type="match status" value="1"/>
</dbReference>
<dbReference type="InterPro" id="IPR050710">
    <property type="entry name" value="Band7/mec-2_domain"/>
</dbReference>
<dbReference type="GO" id="GO:0005739">
    <property type="term" value="C:mitochondrion"/>
    <property type="evidence" value="ECO:0007669"/>
    <property type="project" value="TreeGrafter"/>
</dbReference>
<protein>
    <recommendedName>
        <fullName evidence="2">Band 7 domain-containing protein</fullName>
    </recommendedName>
</protein>
<keyword evidence="1" id="KW-0175">Coiled coil</keyword>
<dbReference type="AlphaFoldDB" id="A0A7J7MYD2"/>
<evidence type="ECO:0000256" key="1">
    <source>
        <dbReference type="SAM" id="Coils"/>
    </source>
</evidence>
<reference evidence="3 4" key="1">
    <citation type="journal article" date="2020" name="IScience">
        <title>Genome Sequencing of the Endangered Kingdonia uniflora (Circaeasteraceae, Ranunculales) Reveals Potential Mechanisms of Evolutionary Specialization.</title>
        <authorList>
            <person name="Sun Y."/>
            <person name="Deng T."/>
            <person name="Zhang A."/>
            <person name="Moore M.J."/>
            <person name="Landis J.B."/>
            <person name="Lin N."/>
            <person name="Zhang H."/>
            <person name="Zhang X."/>
            <person name="Huang J."/>
            <person name="Zhang X."/>
            <person name="Sun H."/>
            <person name="Wang H."/>
        </authorList>
    </citation>
    <scope>NUCLEOTIDE SEQUENCE [LARGE SCALE GENOMIC DNA]</scope>
    <source>
        <strain evidence="3">TB1705</strain>
        <tissue evidence="3">Leaf</tissue>
    </source>
</reference>
<dbReference type="Pfam" id="PF01145">
    <property type="entry name" value="Band_7"/>
    <property type="match status" value="1"/>
</dbReference>
<evidence type="ECO:0000313" key="3">
    <source>
        <dbReference type="EMBL" id="KAF6159941.1"/>
    </source>
</evidence>
<dbReference type="Proteomes" id="UP000541444">
    <property type="component" value="Unassembled WGS sequence"/>
</dbReference>
<dbReference type="InterPro" id="IPR001107">
    <property type="entry name" value="Band_7"/>
</dbReference>
<evidence type="ECO:0000313" key="4">
    <source>
        <dbReference type="Proteomes" id="UP000541444"/>
    </source>
</evidence>
<feature type="coiled-coil region" evidence="1">
    <location>
        <begin position="148"/>
        <end position="175"/>
    </location>
</feature>
<dbReference type="Gene3D" id="3.30.479.30">
    <property type="entry name" value="Band 7 domain"/>
    <property type="match status" value="1"/>
</dbReference>
<keyword evidence="4" id="KW-1185">Reference proteome</keyword>
<accession>A0A7J7MYD2</accession>
<dbReference type="SUPFAM" id="SSF117892">
    <property type="entry name" value="Band 7/SPFH domain"/>
    <property type="match status" value="1"/>
</dbReference>
<feature type="non-terminal residue" evidence="3">
    <location>
        <position position="1"/>
    </location>
</feature>
<evidence type="ECO:0000259" key="2">
    <source>
        <dbReference type="Pfam" id="PF01145"/>
    </source>
</evidence>
<proteinExistence type="predicted"/>
<sequence length="320" mass="36854">IRASVPKLNLDSTFDQKNDITRSMESKLEEAMSLYGYEIVQTLIIDIEPSEHVKKAMNEINAVFIRHRLGAEVDVASQIREGLLQAKCERFYLSHFVFVEFLVVSVEDTNHRTEGSDHFDVFALKTDGDDHNNYESDNREEPSLEELYSQLVSQLEKLMNEKQSLSGQLKTCEQNRLITVEKVKLGEIEIEKLRLELTSTQQKLEVFYHRAKNIDKILSMSKNGSDKRGLGFDEQNVKSTSSQVTKFVKATSTPFLPKPSIIDAPHMQTEQPFVFHIFYCEACGRKGHLAPYCRYVPQLRGRNNLRLEREKPHRLCPIVC</sequence>
<dbReference type="PANTHER" id="PTHR43327">
    <property type="entry name" value="STOMATIN-LIKE PROTEIN 2, MITOCHONDRIAL"/>
    <property type="match status" value="1"/>
</dbReference>
<name>A0A7J7MYD2_9MAGN</name>
<feature type="domain" description="Band 7" evidence="2">
    <location>
        <begin position="1"/>
        <end position="60"/>
    </location>
</feature>
<gene>
    <name evidence="3" type="ORF">GIB67_033025</name>
</gene>
<organism evidence="3 4">
    <name type="scientific">Kingdonia uniflora</name>
    <dbReference type="NCBI Taxonomy" id="39325"/>
    <lineage>
        <taxon>Eukaryota</taxon>
        <taxon>Viridiplantae</taxon>
        <taxon>Streptophyta</taxon>
        <taxon>Embryophyta</taxon>
        <taxon>Tracheophyta</taxon>
        <taxon>Spermatophyta</taxon>
        <taxon>Magnoliopsida</taxon>
        <taxon>Ranunculales</taxon>
        <taxon>Circaeasteraceae</taxon>
        <taxon>Kingdonia</taxon>
    </lineage>
</organism>
<dbReference type="InterPro" id="IPR036013">
    <property type="entry name" value="Band_7/SPFH_dom_sf"/>
</dbReference>
<dbReference type="EMBL" id="JACGCM010001183">
    <property type="protein sequence ID" value="KAF6159941.1"/>
    <property type="molecule type" value="Genomic_DNA"/>
</dbReference>
<comment type="caution">
    <text evidence="3">The sequence shown here is derived from an EMBL/GenBank/DDBJ whole genome shotgun (WGS) entry which is preliminary data.</text>
</comment>
<dbReference type="OrthoDB" id="434619at2759"/>